<dbReference type="OrthoDB" id="956918at2"/>
<keyword evidence="4" id="KW-1185">Reference proteome</keyword>
<sequence length="151" mass="17284">MKKLIIAALLVVSVSTFAQESTGMKNKSDNGSREMRSPEERNEARLKKMTADLNLDANQQAQIKLIITEQTSKMEAMRAERMANKDNAKPSKEDREAMRAKRNEEKTEMDNRIKAVLNPTQFEKYKAMEEANRAKMQERMQERMGNNAGGE</sequence>
<evidence type="ECO:0000256" key="1">
    <source>
        <dbReference type="SAM" id="MobiDB-lite"/>
    </source>
</evidence>
<protein>
    <recommendedName>
        <fullName evidence="5">DUF4890 domain-containing protein</fullName>
    </recommendedName>
</protein>
<name>A0A4R5C5Y8_9FLAO</name>
<reference evidence="3 4" key="1">
    <citation type="submission" date="2019-03" db="EMBL/GenBank/DDBJ databases">
        <title>Flavobacterium AR-3-4 sp. nov. isolated from arctic soil.</title>
        <authorList>
            <person name="Chaudhary D.K."/>
        </authorList>
    </citation>
    <scope>NUCLEOTIDE SEQUENCE [LARGE SCALE GENOMIC DNA]</scope>
    <source>
        <strain evidence="3 4">AR-3-4</strain>
    </source>
</reference>
<organism evidence="3 4">
    <name type="scientific">Flavobacterium cellulosilyticum</name>
    <dbReference type="NCBI Taxonomy" id="2541731"/>
    <lineage>
        <taxon>Bacteria</taxon>
        <taxon>Pseudomonadati</taxon>
        <taxon>Bacteroidota</taxon>
        <taxon>Flavobacteriia</taxon>
        <taxon>Flavobacteriales</taxon>
        <taxon>Flavobacteriaceae</taxon>
        <taxon>Flavobacterium</taxon>
    </lineage>
</organism>
<feature type="chain" id="PRO_5020311948" description="DUF4890 domain-containing protein" evidence="2">
    <location>
        <begin position="19"/>
        <end position="151"/>
    </location>
</feature>
<dbReference type="EMBL" id="SMFK01000016">
    <property type="protein sequence ID" value="TDD94425.1"/>
    <property type="molecule type" value="Genomic_DNA"/>
</dbReference>
<evidence type="ECO:0000256" key="2">
    <source>
        <dbReference type="SAM" id="SignalP"/>
    </source>
</evidence>
<dbReference type="Proteomes" id="UP000295479">
    <property type="component" value="Unassembled WGS sequence"/>
</dbReference>
<feature type="compositionally biased region" description="Basic and acidic residues" evidence="1">
    <location>
        <begin position="132"/>
        <end position="142"/>
    </location>
</feature>
<feature type="signal peptide" evidence="2">
    <location>
        <begin position="1"/>
        <end position="18"/>
    </location>
</feature>
<feature type="region of interest" description="Disordered" evidence="1">
    <location>
        <begin position="132"/>
        <end position="151"/>
    </location>
</feature>
<keyword evidence="2" id="KW-0732">Signal</keyword>
<feature type="region of interest" description="Disordered" evidence="1">
    <location>
        <begin position="19"/>
        <end position="43"/>
    </location>
</feature>
<feature type="compositionally biased region" description="Basic and acidic residues" evidence="1">
    <location>
        <begin position="26"/>
        <end position="43"/>
    </location>
</feature>
<evidence type="ECO:0008006" key="5">
    <source>
        <dbReference type="Google" id="ProtNLM"/>
    </source>
</evidence>
<gene>
    <name evidence="3" type="ORF">E0F76_16645</name>
</gene>
<comment type="caution">
    <text evidence="3">The sequence shown here is derived from an EMBL/GenBank/DDBJ whole genome shotgun (WGS) entry which is preliminary data.</text>
</comment>
<evidence type="ECO:0000313" key="4">
    <source>
        <dbReference type="Proteomes" id="UP000295479"/>
    </source>
</evidence>
<dbReference type="AlphaFoldDB" id="A0A4R5C5Y8"/>
<dbReference type="RefSeq" id="WP_132008780.1">
    <property type="nucleotide sequence ID" value="NZ_SMFK01000016.1"/>
</dbReference>
<dbReference type="Gene3D" id="1.20.120.1490">
    <property type="match status" value="1"/>
</dbReference>
<accession>A0A4R5C5Y8</accession>
<feature type="region of interest" description="Disordered" evidence="1">
    <location>
        <begin position="81"/>
        <end position="112"/>
    </location>
</feature>
<evidence type="ECO:0000313" key="3">
    <source>
        <dbReference type="EMBL" id="TDD94425.1"/>
    </source>
</evidence>
<proteinExistence type="predicted"/>